<comment type="similarity">
    <text evidence="6 8">In the N-terminal section; belongs to the aldehyde dehydrogenase family.</text>
</comment>
<evidence type="ECO:0000259" key="9">
    <source>
        <dbReference type="Pfam" id="PF00171"/>
    </source>
</evidence>
<evidence type="ECO:0000256" key="3">
    <source>
        <dbReference type="ARBA" id="ARBA00023004"/>
    </source>
</evidence>
<dbReference type="KEGG" id="tmn:UCRPA7_2908"/>
<evidence type="ECO:0000256" key="8">
    <source>
        <dbReference type="PIRNR" id="PIRNR000111"/>
    </source>
</evidence>
<dbReference type="GO" id="GO:0008774">
    <property type="term" value="F:acetaldehyde dehydrogenase (acetylating) activity"/>
    <property type="evidence" value="ECO:0007669"/>
    <property type="project" value="UniProtKB-UniRule"/>
</dbReference>
<evidence type="ECO:0000256" key="5">
    <source>
        <dbReference type="ARBA" id="ARBA00023268"/>
    </source>
</evidence>
<dbReference type="HOGENOM" id="CLU_007207_1_0_1"/>
<feature type="domain" description="Aldehyde dehydrogenase" evidence="9">
    <location>
        <begin position="31"/>
        <end position="431"/>
    </location>
</feature>
<dbReference type="InterPro" id="IPR012079">
    <property type="entry name" value="Bifunc_Ald-ADH"/>
</dbReference>
<dbReference type="CDD" id="cd08178">
    <property type="entry name" value="AAD_C"/>
    <property type="match status" value="1"/>
</dbReference>
<dbReference type="SUPFAM" id="SSF53720">
    <property type="entry name" value="ALDH-like"/>
    <property type="match status" value="1"/>
</dbReference>
<dbReference type="PIRSF" id="PIRSF000111">
    <property type="entry name" value="ALDH_ADH"/>
    <property type="match status" value="1"/>
</dbReference>
<evidence type="ECO:0000259" key="11">
    <source>
        <dbReference type="Pfam" id="PF25137"/>
    </source>
</evidence>
<evidence type="ECO:0000256" key="4">
    <source>
        <dbReference type="ARBA" id="ARBA00023027"/>
    </source>
</evidence>
<dbReference type="GO" id="GO:0006113">
    <property type="term" value="P:fermentation"/>
    <property type="evidence" value="ECO:0007669"/>
    <property type="project" value="UniProtKB-ARBA"/>
</dbReference>
<dbReference type="CDD" id="cd07122">
    <property type="entry name" value="ALDH_F20_ACDH"/>
    <property type="match status" value="1"/>
</dbReference>
<evidence type="ECO:0000259" key="10">
    <source>
        <dbReference type="Pfam" id="PF00465"/>
    </source>
</evidence>
<dbReference type="PROSITE" id="PS00913">
    <property type="entry name" value="ADH_IRON_1"/>
    <property type="match status" value="1"/>
</dbReference>
<dbReference type="NCBIfam" id="NF010378">
    <property type="entry name" value="PRK13805.1"/>
    <property type="match status" value="1"/>
</dbReference>
<proteinExistence type="inferred from homology"/>
<dbReference type="Pfam" id="PF00171">
    <property type="entry name" value="Aldedh"/>
    <property type="match status" value="1"/>
</dbReference>
<evidence type="ECO:0000256" key="6">
    <source>
        <dbReference type="ARBA" id="ARBA00035641"/>
    </source>
</evidence>
<dbReference type="eggNOG" id="KOG3857">
    <property type="taxonomic scope" value="Eukaryota"/>
</dbReference>
<sequence length="912" mass="98381">MDTAVAVQKQDIAMSAASKPKSASGPPFDVQAHVDGLVARAIRALAEFQALDQEQVDRIVAKASVAALNQHGVLAKLAVEETGRGLFEDKAVKNMFACENVTSAMKRMKTVGVIHRDNLNGIVEIAEPVGVVAAVTPVTNPTSTAIFKALVCLKTRNPIVFGFHPHAQKCSAEAVRIVRDAAVAAGAPTNCAQWIEVPSIKATGALMNHPDISVILATGGDAMVKAAYSCGKPAIGVGPGNVPAFVEKTADVARAAYDLVLSKSFDYGMVCASEQAAIIEAPVYDQAMAEMQRLHAHVATSDEKRKLEELAFGVVANSENCGSAKLNPAIVGKSASWLAKQAGFSVPQDTSILLVEADHVGYDEPLTREKLCPILAVIRARDADDGIRLSEQMVEQDGLGHSACIHSTDEEVIEKFGRRIKAVRIITNSPTSLGGIGDIYNAFVPSLTLGCGTYGKNSVSNNVQAVNLINVKRIGHRNNNIQWFKVPAKIYFEPNAIRYLADMRRVNRVFIVTDATMSKLGVVDRIRDVLNRRLNMVTMQVVDTIDSEPSISMVEVGAEQMRNFQPDTIVALGGGSAMDAAKVMWLLYEHPEVSFSDVREKCFDVRKRAFTFPDLGEKAQLVCISTTSGTGSEVTPFACITDPKTGYKYQLTDYALMPTVAIVDPTLVNAMPSRLAADSGMDALARATEAYVSVYANDFTDGLAMQAIKLIFENLPASVLKGDAKAREKMHNAGTIAGMASGSAFLGIVHAITHTIGASYRISQGRSNATLLPLGIRYNGRIPTKLTSWPKYEKYVAPQRYQDIAKMLGLPAATPEEGVESYARAVEDLRATLNMEYSFRAQGIEEHDFVANLDEMAFRASDDQSAPANPRLPMVEDLKIIMEAAYYGISFDDIVARRASAQLAKSEVSKKG</sequence>
<dbReference type="SUPFAM" id="SSF56796">
    <property type="entry name" value="Dehydroquinate synthase-like"/>
    <property type="match status" value="1"/>
</dbReference>
<dbReference type="GO" id="GO:0004022">
    <property type="term" value="F:alcohol dehydrogenase (NAD+) activity"/>
    <property type="evidence" value="ECO:0007669"/>
    <property type="project" value="UniProtKB-UniRule"/>
</dbReference>
<protein>
    <recommendedName>
        <fullName evidence="8">Aldehyde-alcohol dehydrogenase</fullName>
    </recommendedName>
</protein>
<dbReference type="InterPro" id="IPR016161">
    <property type="entry name" value="Ald_DH/histidinol_DH"/>
</dbReference>
<dbReference type="InterPro" id="IPR018211">
    <property type="entry name" value="ADH_Fe_CS"/>
</dbReference>
<name>R8BQG2_PHAM7</name>
<keyword evidence="4" id="KW-0520">NAD</keyword>
<dbReference type="Gene3D" id="1.20.1090.10">
    <property type="entry name" value="Dehydroquinate synthase-like - alpha domain"/>
    <property type="match status" value="1"/>
</dbReference>
<dbReference type="FunFam" id="3.40.50.1970:FF:000003">
    <property type="entry name" value="Alcohol dehydrogenase, iron-containing"/>
    <property type="match status" value="1"/>
</dbReference>
<dbReference type="InterPro" id="IPR015590">
    <property type="entry name" value="Aldehyde_DH_dom"/>
</dbReference>
<dbReference type="Gene3D" id="3.40.605.10">
    <property type="entry name" value="Aldehyde Dehydrogenase, Chain A, domain 1"/>
    <property type="match status" value="1"/>
</dbReference>
<dbReference type="Pfam" id="PF25137">
    <property type="entry name" value="ADH_Fe_C"/>
    <property type="match status" value="1"/>
</dbReference>
<accession>R8BQG2</accession>
<dbReference type="GeneID" id="19323204"/>
<gene>
    <name evidence="12" type="ORF">UCRPA7_2908</name>
</gene>
<dbReference type="FunFam" id="1.20.1090.10:FF:000001">
    <property type="entry name" value="Aldehyde-alcohol dehydrogenase"/>
    <property type="match status" value="1"/>
</dbReference>
<evidence type="ECO:0000256" key="7">
    <source>
        <dbReference type="ARBA" id="ARBA00035645"/>
    </source>
</evidence>
<dbReference type="Gene3D" id="3.40.309.10">
    <property type="entry name" value="Aldehyde Dehydrogenase, Chain A, domain 2"/>
    <property type="match status" value="1"/>
</dbReference>
<dbReference type="OrthoDB" id="3360544at2759"/>
<evidence type="ECO:0000313" key="13">
    <source>
        <dbReference type="Proteomes" id="UP000014074"/>
    </source>
</evidence>
<dbReference type="Pfam" id="PF00465">
    <property type="entry name" value="Fe-ADH"/>
    <property type="match status" value="1"/>
</dbReference>
<dbReference type="EMBL" id="KB932987">
    <property type="protein sequence ID" value="EOO01596.1"/>
    <property type="molecule type" value="Genomic_DNA"/>
</dbReference>
<dbReference type="InterPro" id="IPR039697">
    <property type="entry name" value="Alcohol_dehydrogenase_Fe"/>
</dbReference>
<organism evidence="12 13">
    <name type="scientific">Phaeoacremonium minimum (strain UCR-PA7)</name>
    <name type="common">Esca disease fungus</name>
    <name type="synonym">Togninia minima</name>
    <dbReference type="NCBI Taxonomy" id="1286976"/>
    <lineage>
        <taxon>Eukaryota</taxon>
        <taxon>Fungi</taxon>
        <taxon>Dikarya</taxon>
        <taxon>Ascomycota</taxon>
        <taxon>Pezizomycotina</taxon>
        <taxon>Sordariomycetes</taxon>
        <taxon>Sordariomycetidae</taxon>
        <taxon>Togniniales</taxon>
        <taxon>Togniniaceae</taxon>
        <taxon>Phaeoacremonium</taxon>
    </lineage>
</organism>
<dbReference type="GO" id="GO:0046872">
    <property type="term" value="F:metal ion binding"/>
    <property type="evidence" value="ECO:0007669"/>
    <property type="project" value="InterPro"/>
</dbReference>
<dbReference type="InterPro" id="IPR016162">
    <property type="entry name" value="Ald_DH_N"/>
</dbReference>
<dbReference type="GO" id="GO:0005739">
    <property type="term" value="C:mitochondrion"/>
    <property type="evidence" value="ECO:0007669"/>
    <property type="project" value="TreeGrafter"/>
</dbReference>
<keyword evidence="13" id="KW-1185">Reference proteome</keyword>
<dbReference type="GO" id="GO:0015976">
    <property type="term" value="P:carbon utilization"/>
    <property type="evidence" value="ECO:0007669"/>
    <property type="project" value="InterPro"/>
</dbReference>
<dbReference type="RefSeq" id="XP_007913653.1">
    <property type="nucleotide sequence ID" value="XM_007915462.1"/>
</dbReference>
<feature type="domain" description="Alcohol dehydrogenase iron-type/glycerol dehydrogenase GldA" evidence="10">
    <location>
        <begin position="487"/>
        <end position="665"/>
    </location>
</feature>
<reference evidence="13" key="1">
    <citation type="journal article" date="2013" name="Genome Announc.">
        <title>Draft genome sequence of the ascomycete Phaeoacremonium aleophilum strain UCR-PA7, a causal agent of the esca disease complex in grapevines.</title>
        <authorList>
            <person name="Blanco-Ulate B."/>
            <person name="Rolshausen P."/>
            <person name="Cantu D."/>
        </authorList>
    </citation>
    <scope>NUCLEOTIDE SEQUENCE [LARGE SCALE GENOMIC DNA]</scope>
    <source>
        <strain evidence="13">UCR-PA7</strain>
    </source>
</reference>
<dbReference type="GO" id="GO:0006066">
    <property type="term" value="P:alcohol metabolic process"/>
    <property type="evidence" value="ECO:0007669"/>
    <property type="project" value="InterPro"/>
</dbReference>
<dbReference type="PANTHER" id="PTHR11496">
    <property type="entry name" value="ALCOHOL DEHYDROGENASE"/>
    <property type="match status" value="1"/>
</dbReference>
<evidence type="ECO:0000256" key="1">
    <source>
        <dbReference type="ARBA" id="ARBA00001954"/>
    </source>
</evidence>
<dbReference type="InterPro" id="IPR016163">
    <property type="entry name" value="Ald_DH_C"/>
</dbReference>
<keyword evidence="5" id="KW-0511">Multifunctional enzyme</keyword>
<keyword evidence="3" id="KW-0408">Iron</keyword>
<dbReference type="InterPro" id="IPR056798">
    <property type="entry name" value="ADH_Fe_C"/>
</dbReference>
<dbReference type="InterPro" id="IPR001670">
    <property type="entry name" value="ADH_Fe/GldA"/>
</dbReference>
<comment type="similarity">
    <text evidence="7 8">In the C-terminal section; belongs to the iron-containing alcohol dehydrogenase family.</text>
</comment>
<comment type="cofactor">
    <cofactor evidence="1">
        <name>Fe(2+)</name>
        <dbReference type="ChEBI" id="CHEBI:29033"/>
    </cofactor>
</comment>
<evidence type="ECO:0000313" key="12">
    <source>
        <dbReference type="EMBL" id="EOO01596.1"/>
    </source>
</evidence>
<feature type="domain" description="Fe-containing alcohol dehydrogenase-like C-terminal" evidence="11">
    <location>
        <begin position="677"/>
        <end position="886"/>
    </location>
</feature>
<keyword evidence="2 8" id="KW-0560">Oxidoreductase</keyword>
<evidence type="ECO:0000256" key="2">
    <source>
        <dbReference type="ARBA" id="ARBA00023002"/>
    </source>
</evidence>
<dbReference type="InterPro" id="IPR034789">
    <property type="entry name" value="AAD_C"/>
</dbReference>
<dbReference type="Gene3D" id="3.40.50.1970">
    <property type="match status" value="1"/>
</dbReference>
<dbReference type="Proteomes" id="UP000014074">
    <property type="component" value="Unassembled WGS sequence"/>
</dbReference>
<dbReference type="PANTHER" id="PTHR11496:SF83">
    <property type="entry name" value="HYDROXYACID-OXOACID TRANSHYDROGENASE, MITOCHONDRIAL"/>
    <property type="match status" value="1"/>
</dbReference>
<dbReference type="AlphaFoldDB" id="R8BQG2"/>